<dbReference type="AlphaFoldDB" id="R7QTX7"/>
<protein>
    <recommendedName>
        <fullName evidence="1">Tc1-like transposase DDE domain-containing protein</fullName>
    </recommendedName>
</protein>
<dbReference type="PANTHER" id="PTHR23022:SF129">
    <property type="entry name" value="TRANSPOSABLE ELEMENT TC3 TRANSPOSASE"/>
    <property type="match status" value="1"/>
</dbReference>
<dbReference type="Pfam" id="PF13358">
    <property type="entry name" value="DDE_3"/>
    <property type="match status" value="1"/>
</dbReference>
<dbReference type="InterPro" id="IPR052338">
    <property type="entry name" value="Transposase_5"/>
</dbReference>
<dbReference type="Proteomes" id="UP000012073">
    <property type="component" value="Unassembled WGS sequence"/>
</dbReference>
<evidence type="ECO:0000259" key="1">
    <source>
        <dbReference type="Pfam" id="PF13358"/>
    </source>
</evidence>
<name>R7QTX7_CHOCR</name>
<dbReference type="Gene3D" id="1.10.10.60">
    <property type="entry name" value="Homeodomain-like"/>
    <property type="match status" value="1"/>
</dbReference>
<accession>R7QTX7</accession>
<sequence length="334" mass="38359">MPRGPAITDLERGQILALHKECISFRSIAEAVNRSVGAVQSVIRLGFNHKHPKHWKGNQKISETQKRAIIRMALKAEESARGIQAELKLPIRHRRVQQILSAVTYLKYRKMITAPQMTPQHKENRVKWCRRFISKGEEFWNTVVFSDEKKFNGDGPDGFASYWHDLRTKERIFSKRQNGGFSVMVWGAISLYGVSPIVFMDGRQDSTKYVDVLRHGLLPFSSEVFGEGQGWVFQQDNAPIHTSNFTRTWLSGHSIRTLPWPPKSPDMNIIENVWGVMARVVYARGRHYQNVRELKDAIEEAWSTVGSDLLLKLYKSLPRRMHAVMDARGGATKY</sequence>
<organism evidence="2 3">
    <name type="scientific">Chondrus crispus</name>
    <name type="common">Carrageen Irish moss</name>
    <name type="synonym">Polymorpha crispa</name>
    <dbReference type="NCBI Taxonomy" id="2769"/>
    <lineage>
        <taxon>Eukaryota</taxon>
        <taxon>Rhodophyta</taxon>
        <taxon>Florideophyceae</taxon>
        <taxon>Rhodymeniophycidae</taxon>
        <taxon>Gigartinales</taxon>
        <taxon>Gigartinaceae</taxon>
        <taxon>Chondrus</taxon>
    </lineage>
</organism>
<dbReference type="RefSeq" id="XP_005711240.1">
    <property type="nucleotide sequence ID" value="XM_005711183.1"/>
</dbReference>
<dbReference type="PANTHER" id="PTHR23022">
    <property type="entry name" value="TRANSPOSABLE ELEMENT-RELATED"/>
    <property type="match status" value="1"/>
</dbReference>
<proteinExistence type="predicted"/>
<dbReference type="EMBL" id="HG002285">
    <property type="protein sequence ID" value="CDF40946.1"/>
    <property type="molecule type" value="Genomic_DNA"/>
</dbReference>
<keyword evidence="3" id="KW-1185">Reference proteome</keyword>
<dbReference type="PhylomeDB" id="R7QTX7"/>
<dbReference type="KEGG" id="ccp:CHC_T00007540001"/>
<dbReference type="OrthoDB" id="9996331at2759"/>
<dbReference type="InterPro" id="IPR038717">
    <property type="entry name" value="Tc1-like_DDE_dom"/>
</dbReference>
<evidence type="ECO:0000313" key="3">
    <source>
        <dbReference type="Proteomes" id="UP000012073"/>
    </source>
</evidence>
<dbReference type="GeneID" id="17318987"/>
<reference evidence="3" key="1">
    <citation type="journal article" date="2013" name="Proc. Natl. Acad. Sci. U.S.A.">
        <title>Genome structure and metabolic features in the red seaweed Chondrus crispus shed light on evolution of the Archaeplastida.</title>
        <authorList>
            <person name="Collen J."/>
            <person name="Porcel B."/>
            <person name="Carre W."/>
            <person name="Ball S.G."/>
            <person name="Chaparro C."/>
            <person name="Tonon T."/>
            <person name="Barbeyron T."/>
            <person name="Michel G."/>
            <person name="Noel B."/>
            <person name="Valentin K."/>
            <person name="Elias M."/>
            <person name="Artiguenave F."/>
            <person name="Arun A."/>
            <person name="Aury J.M."/>
            <person name="Barbosa-Neto J.F."/>
            <person name="Bothwell J.H."/>
            <person name="Bouget F.Y."/>
            <person name="Brillet L."/>
            <person name="Cabello-Hurtado F."/>
            <person name="Capella-Gutierrez S."/>
            <person name="Charrier B."/>
            <person name="Cladiere L."/>
            <person name="Cock J.M."/>
            <person name="Coelho S.M."/>
            <person name="Colleoni C."/>
            <person name="Czjzek M."/>
            <person name="Da Silva C."/>
            <person name="Delage L."/>
            <person name="Denoeud F."/>
            <person name="Deschamps P."/>
            <person name="Dittami S.M."/>
            <person name="Gabaldon T."/>
            <person name="Gachon C.M."/>
            <person name="Groisillier A."/>
            <person name="Herve C."/>
            <person name="Jabbari K."/>
            <person name="Katinka M."/>
            <person name="Kloareg B."/>
            <person name="Kowalczyk N."/>
            <person name="Labadie K."/>
            <person name="Leblanc C."/>
            <person name="Lopez P.J."/>
            <person name="McLachlan D.H."/>
            <person name="Meslet-Cladiere L."/>
            <person name="Moustafa A."/>
            <person name="Nehr Z."/>
            <person name="Nyvall Collen P."/>
            <person name="Panaud O."/>
            <person name="Partensky F."/>
            <person name="Poulain J."/>
            <person name="Rensing S.A."/>
            <person name="Rousvoal S."/>
            <person name="Samson G."/>
            <person name="Symeonidi A."/>
            <person name="Weissenbach J."/>
            <person name="Zambounis A."/>
            <person name="Wincker P."/>
            <person name="Boyen C."/>
        </authorList>
    </citation>
    <scope>NUCLEOTIDE SEQUENCE [LARGE SCALE GENOMIC DNA]</scope>
    <source>
        <strain evidence="3">cv. Stackhouse</strain>
    </source>
</reference>
<dbReference type="STRING" id="2769.R7QTX7"/>
<gene>
    <name evidence="2" type="ORF">CHC_T00007540001</name>
</gene>
<dbReference type="Gene3D" id="3.30.420.10">
    <property type="entry name" value="Ribonuclease H-like superfamily/Ribonuclease H"/>
    <property type="match status" value="1"/>
</dbReference>
<dbReference type="InterPro" id="IPR036397">
    <property type="entry name" value="RNaseH_sf"/>
</dbReference>
<feature type="domain" description="Tc1-like transposase DDE" evidence="1">
    <location>
        <begin position="143"/>
        <end position="295"/>
    </location>
</feature>
<dbReference type="Gramene" id="CDF40946">
    <property type="protein sequence ID" value="CDF40946"/>
    <property type="gene ID" value="CHC_T00007540001"/>
</dbReference>
<evidence type="ECO:0000313" key="2">
    <source>
        <dbReference type="EMBL" id="CDF40946.1"/>
    </source>
</evidence>
<dbReference type="OMA" id="RRCINSH"/>
<dbReference type="GO" id="GO:0003676">
    <property type="term" value="F:nucleic acid binding"/>
    <property type="evidence" value="ECO:0007669"/>
    <property type="project" value="InterPro"/>
</dbReference>